<keyword evidence="2" id="KW-1185">Reference proteome</keyword>
<keyword evidence="1" id="KW-0418">Kinase</keyword>
<dbReference type="InterPro" id="IPR052562">
    <property type="entry name" value="Ketohexokinase-related"/>
</dbReference>
<evidence type="ECO:0000313" key="1">
    <source>
        <dbReference type="EMBL" id="KAF5657260.1"/>
    </source>
</evidence>
<dbReference type="OrthoDB" id="204058at2759"/>
<dbReference type="SUPFAM" id="SSF53613">
    <property type="entry name" value="Ribokinase-like"/>
    <property type="match status" value="1"/>
</dbReference>
<dbReference type="EMBL" id="JAAGWQ010000292">
    <property type="protein sequence ID" value="KAF5657260.1"/>
    <property type="molecule type" value="Genomic_DNA"/>
</dbReference>
<dbReference type="Proteomes" id="UP000567885">
    <property type="component" value="Unassembled WGS sequence"/>
</dbReference>
<proteinExistence type="predicted"/>
<reference evidence="1 2" key="1">
    <citation type="submission" date="2020-05" db="EMBL/GenBank/DDBJ databases">
        <title>Identification and distribution of gene clusters putatively required for synthesis of sphingolipid metabolism inhibitors in phylogenetically diverse species of the filamentous fungus Fusarium.</title>
        <authorList>
            <person name="Kim H.-S."/>
            <person name="Busman M."/>
            <person name="Brown D.W."/>
            <person name="Divon H."/>
            <person name="Uhlig S."/>
            <person name="Proctor R.H."/>
        </authorList>
    </citation>
    <scope>NUCLEOTIDE SEQUENCE [LARGE SCALE GENOMIC DNA]</scope>
    <source>
        <strain evidence="1 2">NRRL 20693</strain>
    </source>
</reference>
<sequence length="222" mass="24922">MSGNRVDVPFFPSEDSKLRATSLNIRRGGNCPNSLQVLEQLLADRDALQLYLVSPLPNISSSATRRVVSSFGPQSKIDFSRCLYREGSTEAASSYIIRSEETGSRTLVNYNELPEMTEDEFGNIVRSFEADKETWWHFEGRVPDTVQNCIRLVRNMLPEATISVEVEKPGREGLVKLAAEADVVFYSRSWAENRGHKSPEACLKGEKHGKAYALQKDFAPVF</sequence>
<dbReference type="PANTHER" id="PTHR42774:SF3">
    <property type="entry name" value="KETOHEXOKINASE"/>
    <property type="match status" value="1"/>
</dbReference>
<dbReference type="Gene3D" id="3.40.1190.20">
    <property type="match status" value="1"/>
</dbReference>
<protein>
    <submittedName>
        <fullName evidence="1">Carbohydrate purine kinase</fullName>
    </submittedName>
</protein>
<comment type="caution">
    <text evidence="1">The sequence shown here is derived from an EMBL/GenBank/DDBJ whole genome shotgun (WGS) entry which is preliminary data.</text>
</comment>
<name>A0A8H5WG65_FUSHE</name>
<dbReference type="AlphaFoldDB" id="A0A8H5WG65"/>
<dbReference type="InterPro" id="IPR029056">
    <property type="entry name" value="Ribokinase-like"/>
</dbReference>
<organism evidence="1 2">
    <name type="scientific">Fusarium heterosporum</name>
    <dbReference type="NCBI Taxonomy" id="42747"/>
    <lineage>
        <taxon>Eukaryota</taxon>
        <taxon>Fungi</taxon>
        <taxon>Dikarya</taxon>
        <taxon>Ascomycota</taxon>
        <taxon>Pezizomycotina</taxon>
        <taxon>Sordariomycetes</taxon>
        <taxon>Hypocreomycetidae</taxon>
        <taxon>Hypocreales</taxon>
        <taxon>Nectriaceae</taxon>
        <taxon>Fusarium</taxon>
        <taxon>Fusarium heterosporum species complex</taxon>
    </lineage>
</organism>
<keyword evidence="1" id="KW-0808">Transferase</keyword>
<gene>
    <name evidence="1" type="ORF">FHETE_10523</name>
</gene>
<accession>A0A8H5WG65</accession>
<evidence type="ECO:0000313" key="2">
    <source>
        <dbReference type="Proteomes" id="UP000567885"/>
    </source>
</evidence>
<dbReference type="GO" id="GO:0016301">
    <property type="term" value="F:kinase activity"/>
    <property type="evidence" value="ECO:0007669"/>
    <property type="project" value="UniProtKB-KW"/>
</dbReference>
<dbReference type="PANTHER" id="PTHR42774">
    <property type="entry name" value="PHOSPHOTRANSFERASE SYSTEM TRANSPORT PROTEIN"/>
    <property type="match status" value="1"/>
</dbReference>